<dbReference type="AlphaFoldDB" id="A0A553Q042"/>
<evidence type="ECO:0000313" key="1">
    <source>
        <dbReference type="EMBL" id="TRY83295.1"/>
    </source>
</evidence>
<reference evidence="1 2" key="1">
    <citation type="journal article" date="2019" name="Sci. Data">
        <title>Hybrid genome assembly and annotation of Danionella translucida.</title>
        <authorList>
            <person name="Kadobianskyi M."/>
            <person name="Schulze L."/>
            <person name="Schuelke M."/>
            <person name="Judkewitz B."/>
        </authorList>
    </citation>
    <scope>NUCLEOTIDE SEQUENCE [LARGE SCALE GENOMIC DNA]</scope>
    <source>
        <strain evidence="1 2">Bolton</strain>
    </source>
</reference>
<dbReference type="Proteomes" id="UP000316079">
    <property type="component" value="Unassembled WGS sequence"/>
</dbReference>
<dbReference type="EMBL" id="SRMA01026483">
    <property type="protein sequence ID" value="TRY83295.1"/>
    <property type="molecule type" value="Genomic_DNA"/>
</dbReference>
<protein>
    <submittedName>
        <fullName evidence="1">Uncharacterized protein</fullName>
    </submittedName>
</protein>
<evidence type="ECO:0000313" key="2">
    <source>
        <dbReference type="Proteomes" id="UP000316079"/>
    </source>
</evidence>
<proteinExistence type="predicted"/>
<organism evidence="1 2">
    <name type="scientific">Danionella cerebrum</name>
    <dbReference type="NCBI Taxonomy" id="2873325"/>
    <lineage>
        <taxon>Eukaryota</taxon>
        <taxon>Metazoa</taxon>
        <taxon>Chordata</taxon>
        <taxon>Craniata</taxon>
        <taxon>Vertebrata</taxon>
        <taxon>Euteleostomi</taxon>
        <taxon>Actinopterygii</taxon>
        <taxon>Neopterygii</taxon>
        <taxon>Teleostei</taxon>
        <taxon>Ostariophysi</taxon>
        <taxon>Cypriniformes</taxon>
        <taxon>Danionidae</taxon>
        <taxon>Danioninae</taxon>
        <taxon>Danionella</taxon>
    </lineage>
</organism>
<accession>A0A553Q042</accession>
<sequence>MISQAEDAGAGPCTGDLKLMLLRSDELLLLLLFICCCSEMKLVQLLLLPESCVVSPQGGALILAAEMPSSTLRCSLPLSDAGADSGRSSPRLNLLVVISPRLGLVTLCWMDAARDPWRGQVWLGFQVTDGWRERWCAVTSGWVFSSELIFGEDSTILFLFRETAESVSVCHDNCTYPSMHLVMSSEHRMASNYSTPGWKL</sequence>
<comment type="caution">
    <text evidence="1">The sequence shown here is derived from an EMBL/GenBank/DDBJ whole genome shotgun (WGS) entry which is preliminary data.</text>
</comment>
<keyword evidence="2" id="KW-1185">Reference proteome</keyword>
<gene>
    <name evidence="1" type="ORF">DNTS_000579</name>
</gene>
<name>A0A553Q042_9TELE</name>